<dbReference type="InterPro" id="IPR050951">
    <property type="entry name" value="Retrovirus_Pol_polyprotein"/>
</dbReference>
<dbReference type="Gene3D" id="3.30.420.10">
    <property type="entry name" value="Ribonuclease H-like superfamily/Ribonuclease H"/>
    <property type="match status" value="1"/>
</dbReference>
<evidence type="ECO:0000259" key="1">
    <source>
        <dbReference type="PROSITE" id="PS50994"/>
    </source>
</evidence>
<reference evidence="2" key="2">
    <citation type="submission" date="2025-09" db="UniProtKB">
        <authorList>
            <consortium name="Ensembl"/>
        </authorList>
    </citation>
    <scope>IDENTIFICATION</scope>
</reference>
<dbReference type="FunFam" id="3.30.420.10:FF:000032">
    <property type="entry name" value="Retrovirus-related Pol polyprotein from transposon 297-like Protein"/>
    <property type="match status" value="1"/>
</dbReference>
<proteinExistence type="predicted"/>
<keyword evidence="3" id="KW-1185">Reference proteome</keyword>
<reference evidence="2" key="1">
    <citation type="submission" date="2025-08" db="UniProtKB">
        <authorList>
            <consortium name="Ensembl"/>
        </authorList>
    </citation>
    <scope>IDENTIFICATION</scope>
</reference>
<name>A0A8C1L3Q0_CYPCA</name>
<dbReference type="InterPro" id="IPR012337">
    <property type="entry name" value="RNaseH-like_sf"/>
</dbReference>
<dbReference type="InterPro" id="IPR054465">
    <property type="entry name" value="Integrase_p58-like_C"/>
</dbReference>
<organism evidence="2 3">
    <name type="scientific">Cyprinus carpio</name>
    <name type="common">Common carp</name>
    <dbReference type="NCBI Taxonomy" id="7962"/>
    <lineage>
        <taxon>Eukaryota</taxon>
        <taxon>Metazoa</taxon>
        <taxon>Chordata</taxon>
        <taxon>Craniata</taxon>
        <taxon>Vertebrata</taxon>
        <taxon>Euteleostomi</taxon>
        <taxon>Actinopterygii</taxon>
        <taxon>Neopterygii</taxon>
        <taxon>Teleostei</taxon>
        <taxon>Ostariophysi</taxon>
        <taxon>Cypriniformes</taxon>
        <taxon>Cyprinidae</taxon>
        <taxon>Cyprininae</taxon>
        <taxon>Cyprinus</taxon>
    </lineage>
</organism>
<protein>
    <recommendedName>
        <fullName evidence="1">Integrase catalytic domain-containing protein</fullName>
    </recommendedName>
</protein>
<dbReference type="PROSITE" id="PS50994">
    <property type="entry name" value="INTEGRASE"/>
    <property type="match status" value="1"/>
</dbReference>
<dbReference type="Proteomes" id="UP000694427">
    <property type="component" value="Unplaced"/>
</dbReference>
<dbReference type="SUPFAM" id="SSF53098">
    <property type="entry name" value="Ribonuclease H-like"/>
    <property type="match status" value="1"/>
</dbReference>
<accession>A0A8C1L3Q0</accession>
<dbReference type="InterPro" id="IPR036397">
    <property type="entry name" value="RNaseH_sf"/>
</dbReference>
<feature type="domain" description="Integrase catalytic" evidence="1">
    <location>
        <begin position="34"/>
        <end position="193"/>
    </location>
</feature>
<dbReference type="InterPro" id="IPR001584">
    <property type="entry name" value="Integrase_cat-core"/>
</dbReference>
<sequence>MLHNMVTGGHLGVQKLQGKVKDPRNPQAPLCPSFVSRPYERVALDILGPLPETRDKNRYILVVGDYFSKWTEAFALPNQEAQSVAKVFVEEWVCRYGVPRSLHSDQGRNFESLLFQEVCRLLEINKTRTSPYHPQSDGLVECFNRTLLAMLSLFVDENQNNWDSLLPYVMMEYRSSVHATTGFTPYKVMFGREMVLPVDVMLNVNLEEAFDSPKEYVQRMAETLSTVVGAVQQHQLQASSRQKKYFDFRAQVQYYVEGELVWVRNKARKKGVCFMLQRTYKGPFKVIERLSDVLYQIQPIKGGKTVVVHYNRLKPCVSQFVSERLEGSNVIWCSGDLL</sequence>
<dbReference type="PANTHER" id="PTHR37984:SF15">
    <property type="entry name" value="INTEGRASE CATALYTIC DOMAIN-CONTAINING PROTEIN"/>
    <property type="match status" value="1"/>
</dbReference>
<dbReference type="PANTHER" id="PTHR37984">
    <property type="entry name" value="PROTEIN CBG26694"/>
    <property type="match status" value="1"/>
</dbReference>
<dbReference type="GO" id="GO:0015074">
    <property type="term" value="P:DNA integration"/>
    <property type="evidence" value="ECO:0007669"/>
    <property type="project" value="InterPro"/>
</dbReference>
<dbReference type="Pfam" id="PF00665">
    <property type="entry name" value="rve"/>
    <property type="match status" value="1"/>
</dbReference>
<dbReference type="Pfam" id="PF22938">
    <property type="entry name" value="Integrase_p58_C"/>
    <property type="match status" value="1"/>
</dbReference>
<dbReference type="Ensembl" id="ENSCCRT00010062114.1">
    <property type="protein sequence ID" value="ENSCCRP00010056674.1"/>
    <property type="gene ID" value="ENSCCRG00010024024.1"/>
</dbReference>
<dbReference type="GO" id="GO:0003676">
    <property type="term" value="F:nucleic acid binding"/>
    <property type="evidence" value="ECO:0007669"/>
    <property type="project" value="InterPro"/>
</dbReference>
<evidence type="ECO:0000313" key="3">
    <source>
        <dbReference type="Proteomes" id="UP000694427"/>
    </source>
</evidence>
<dbReference type="AlphaFoldDB" id="A0A8C1L3Q0"/>
<evidence type="ECO:0000313" key="2">
    <source>
        <dbReference type="Ensembl" id="ENSCCRP00010056674.1"/>
    </source>
</evidence>